<dbReference type="PANTHER" id="PTHR46900">
    <property type="entry name" value="TYROSINE-PROTEIN PHOSPHATASE NON-RECEPTOR TYPE 13"/>
    <property type="match status" value="1"/>
</dbReference>
<feature type="domain" description="KIND" evidence="2">
    <location>
        <begin position="15"/>
        <end position="66"/>
    </location>
</feature>
<evidence type="ECO:0000259" key="2">
    <source>
        <dbReference type="PROSITE" id="PS51377"/>
    </source>
</evidence>
<dbReference type="AlphaFoldDB" id="A0A1B0GV40"/>
<name>A0A1B0GV40_HUMAN</name>
<dbReference type="InterPro" id="IPR052074">
    <property type="entry name" value="NonRcpt_TyrProt_Phosphatase"/>
</dbReference>
<dbReference type="Proteomes" id="UP000005640">
    <property type="component" value="Chromosome 10"/>
</dbReference>
<dbReference type="EMBL" id="AC074325">
    <property type="status" value="NOT_ANNOTATED_CDS"/>
    <property type="molecule type" value="Genomic_DNA"/>
</dbReference>
<dbReference type="ChiTaRS" id="FRMPD2">
    <property type="organism name" value="human"/>
</dbReference>
<reference evidence="3 4" key="3">
    <citation type="journal article" date="2004" name="Nature">
        <title>Finishing the euchromatic sequence of the human genome.</title>
        <authorList>
            <consortium name="International Human Genome Sequencing Consortium"/>
        </authorList>
    </citation>
    <scope>NUCLEOTIDE SEQUENCE [LARGE SCALE GENOMIC DNA]</scope>
</reference>
<gene>
    <name evidence="3" type="primary">FRMPD2</name>
</gene>
<dbReference type="PROSITE" id="PS51377">
    <property type="entry name" value="KIND"/>
    <property type="match status" value="1"/>
</dbReference>
<dbReference type="Gene3D" id="1.10.510.10">
    <property type="entry name" value="Transferase(Phosphotransferase) domain 1"/>
    <property type="match status" value="1"/>
</dbReference>
<organism evidence="3 4">
    <name type="scientific">Homo sapiens</name>
    <name type="common">Human</name>
    <dbReference type="NCBI Taxonomy" id="9606"/>
    <lineage>
        <taxon>Eukaryota</taxon>
        <taxon>Metazoa</taxon>
        <taxon>Chordata</taxon>
        <taxon>Craniata</taxon>
        <taxon>Vertebrata</taxon>
        <taxon>Euteleostomi</taxon>
        <taxon>Mammalia</taxon>
        <taxon>Eutheria</taxon>
        <taxon>Euarchontoglires</taxon>
        <taxon>Primates</taxon>
        <taxon>Haplorrhini</taxon>
        <taxon>Catarrhini</taxon>
        <taxon>Hominidae</taxon>
        <taxon>Homo</taxon>
    </lineage>
</organism>
<sequence>MQPLTKDAGMSLSSVTLASALQVRGEALSEEEIWSLLFLAAEQLLEDLRNAPAALRAPALHPADHV</sequence>
<dbReference type="PANTHER" id="PTHR46900:SF4">
    <property type="entry name" value="FERM AND PDZ DOMAIN CONTAINING 2"/>
    <property type="match status" value="1"/>
</dbReference>
<keyword evidence="1" id="KW-0677">Repeat</keyword>
<accession>A0A1B0GV40</accession>
<dbReference type="ExpressionAtlas" id="A0A1B0GV40">
    <property type="expression patterns" value="baseline and differential"/>
</dbReference>
<dbReference type="OrthoDB" id="165498at2759"/>
<keyword evidence="4" id="KW-1185">Reference proteome</keyword>
<dbReference type="OpenTargets" id="ENSG00000170324"/>
<dbReference type="InterPro" id="IPR011019">
    <property type="entry name" value="KIND_dom"/>
</dbReference>
<dbReference type="Ensembl" id="ENST00000637395.1">
    <property type="protein sequence ID" value="ENSP00000490362.1"/>
    <property type="gene ID" value="ENSG00000170324.21"/>
</dbReference>
<dbReference type="VEuPathDB" id="HostDB:ENSG00000170324"/>
<proteinExistence type="predicted"/>
<reference evidence="3" key="4">
    <citation type="submission" date="2025-08" db="UniProtKB">
        <authorList>
            <consortium name="Ensembl"/>
        </authorList>
    </citation>
    <scope>IDENTIFICATION</scope>
</reference>
<reference evidence="3" key="2">
    <citation type="journal article" date="2004" name="Nature">
        <title>The DNA sequence and comparative analysis of human chromosome 10.</title>
        <authorList>
            <person name="Deloukas P."/>
            <person name="Earthrowl M.E."/>
            <person name="Grafham D.V."/>
            <person name="Rubenfield M."/>
            <person name="French L."/>
            <person name="Steward C.A."/>
            <person name="Sims S.K."/>
            <person name="Jones M.C."/>
            <person name="Searle S."/>
            <person name="Scott C."/>
            <person name="Howe K."/>
            <person name="Hunt S.E."/>
            <person name="Andrews T.D."/>
            <person name="Gilbert J.G."/>
            <person name="Swarbreck D."/>
            <person name="Ashurst J.L."/>
            <person name="Taylor A."/>
            <person name="Battles J."/>
            <person name="Bird C.P."/>
            <person name="Ainscough R."/>
            <person name="Almeida J.P."/>
            <person name="Ashwell R.I."/>
            <person name="Ambrose K.D."/>
            <person name="Babbage A.K."/>
            <person name="Bagguley C.L."/>
            <person name="Bailey J."/>
            <person name="Banerjee R."/>
            <person name="Bates K."/>
            <person name="Beasley H."/>
            <person name="Bray-Allen S."/>
            <person name="Brown A.J."/>
            <person name="Brown J.Y."/>
            <person name="Burford D.C."/>
            <person name="Burrill W."/>
            <person name="Burton J."/>
            <person name="Cahill P."/>
            <person name="Camire D."/>
            <person name="Carter N.P."/>
            <person name="Chapman J.C."/>
            <person name="Clark S.Y."/>
            <person name="Clarke G."/>
            <person name="Clee C.M."/>
            <person name="Clegg S."/>
            <person name="Corby N."/>
            <person name="Coulson A."/>
            <person name="Dhami P."/>
            <person name="Dutta I."/>
            <person name="Dunn M."/>
            <person name="Faulkner L."/>
            <person name="Frankish A."/>
            <person name="Frankland J.A."/>
            <person name="Garner P."/>
            <person name="Garnett J."/>
            <person name="Gribble S."/>
            <person name="Griffiths C."/>
            <person name="Grocock R."/>
            <person name="Gustafson E."/>
            <person name="Hammond S."/>
            <person name="Harley J.L."/>
            <person name="Hart E."/>
            <person name="Heath P.D."/>
            <person name="Ho T.P."/>
            <person name="Hopkins B."/>
            <person name="Horne J."/>
            <person name="Howden P.J."/>
            <person name="Huckle E."/>
            <person name="Hynds C."/>
            <person name="Johnson C."/>
            <person name="Johnson D."/>
            <person name="Kana A."/>
            <person name="Kay M."/>
            <person name="Kimberley A.M."/>
            <person name="Kershaw J.K."/>
            <person name="Kokkinaki M."/>
            <person name="Laird G.K."/>
            <person name="Lawlor S."/>
            <person name="Lee H.M."/>
            <person name="Leongamornlert D.A."/>
            <person name="Laird G."/>
            <person name="Lloyd C."/>
            <person name="Lloyd D.M."/>
            <person name="Loveland J."/>
            <person name="Lovell J."/>
            <person name="McLaren S."/>
            <person name="McLay K.E."/>
            <person name="McMurray A."/>
            <person name="Mashreghi-Mohammadi M."/>
            <person name="Matthews L."/>
            <person name="Milne S."/>
            <person name="Nickerson T."/>
            <person name="Nguyen M."/>
            <person name="Overton-Larty E."/>
            <person name="Palmer S.A."/>
            <person name="Pearce A.V."/>
            <person name="Peck A.I."/>
            <person name="Pelan S."/>
            <person name="Phillimore B."/>
            <person name="Porter K."/>
            <person name="Rice C.M."/>
            <person name="Rogosin A."/>
            <person name="Ross M.T."/>
            <person name="Sarafidou T."/>
            <person name="Sehra H.K."/>
            <person name="Shownkeen R."/>
            <person name="Skuce C.D."/>
            <person name="Smith M."/>
            <person name="Standring L."/>
            <person name="Sycamore N."/>
            <person name="Tester J."/>
            <person name="Thorpe A."/>
            <person name="Torcasso W."/>
            <person name="Tracey A."/>
            <person name="Tromans A."/>
            <person name="Tsolas J."/>
            <person name="Wall M."/>
            <person name="Walsh J."/>
            <person name="Wang H."/>
            <person name="Weinstock K."/>
            <person name="West A.P."/>
            <person name="Willey D.L."/>
            <person name="Whitehead S.L."/>
            <person name="Wilming L."/>
            <person name="Wray P.W."/>
            <person name="Young L."/>
            <person name="Chen Y."/>
            <person name="Lovering R.C."/>
            <person name="Moschonas N.K."/>
            <person name="Siebert R."/>
            <person name="Fechtel K."/>
            <person name="Bentley D."/>
            <person name="Durbin R."/>
            <person name="Hubbard T."/>
            <person name="Doucette-Stamm L."/>
            <person name="Beck S."/>
            <person name="Smith D.R."/>
            <person name="Rogers J."/>
        </authorList>
    </citation>
    <scope>NUCLEOTIDE SEQUENCE [LARGE SCALE GENOMIC DNA]</scope>
</reference>
<reference evidence="3" key="5">
    <citation type="submission" date="2025-09" db="UniProtKB">
        <authorList>
            <consortium name="Ensembl"/>
        </authorList>
    </citation>
    <scope>IDENTIFICATION</scope>
</reference>
<dbReference type="HGNC" id="HGNC:28572">
    <property type="gene designation" value="FRMPD2"/>
</dbReference>
<dbReference type="EMBL" id="KF455233">
    <property type="status" value="NOT_ANNOTATED_CDS"/>
    <property type="molecule type" value="Genomic_DNA"/>
</dbReference>
<dbReference type="SMR" id="A0A1B0GV40"/>
<dbReference type="EMBL" id="AC013284">
    <property type="status" value="NOT_ANNOTATED_CDS"/>
    <property type="molecule type" value="Genomic_DNA"/>
</dbReference>
<reference evidence="3 4" key="1">
    <citation type="journal article" date="2001" name="Nature">
        <title>Initial sequencing and analysis of the human genome.</title>
        <authorList>
            <consortium name="International Human Genome Sequencing Consortium"/>
            <person name="Lander E.S."/>
            <person name="Linton L.M."/>
            <person name="Birren B."/>
            <person name="Nusbaum C."/>
            <person name="Zody M.C."/>
            <person name="Baldwin J."/>
            <person name="Devon K."/>
            <person name="Dewar K."/>
            <person name="Doyle M."/>
            <person name="FitzHugh W."/>
            <person name="Funke R."/>
            <person name="Gage D."/>
            <person name="Harris K."/>
            <person name="Heaford A."/>
            <person name="Howland J."/>
            <person name="Kann L."/>
            <person name="Lehoczky J."/>
            <person name="LeVine R."/>
            <person name="McEwan P."/>
            <person name="McKernan K."/>
            <person name="Meldrim J."/>
            <person name="Mesirov J.P."/>
            <person name="Miranda C."/>
            <person name="Morris W."/>
            <person name="Naylor J."/>
            <person name="Raymond C."/>
            <person name="Rosetti M."/>
            <person name="Santos R."/>
            <person name="Sheridan A."/>
            <person name="Sougnez C."/>
            <person name="Stange-Thomann N."/>
            <person name="Stojanovic N."/>
            <person name="Subramanian A."/>
            <person name="Wyman D."/>
            <person name="Rogers J."/>
            <person name="Sulston J."/>
            <person name="Ainscough R."/>
            <person name="Beck S."/>
            <person name="Bentley D."/>
            <person name="Burton J."/>
            <person name="Clee C."/>
            <person name="Carter N."/>
            <person name="Coulson A."/>
            <person name="Deadman R."/>
            <person name="Deloukas P."/>
            <person name="Dunham A."/>
            <person name="Dunham I."/>
            <person name="Durbin R."/>
            <person name="French L."/>
            <person name="Grafham D."/>
            <person name="Gregory S."/>
            <person name="Hubbard T."/>
            <person name="Humphray S."/>
            <person name="Hunt A."/>
            <person name="Jones M."/>
            <person name="Lloyd C."/>
            <person name="McMurray A."/>
            <person name="Matthews L."/>
            <person name="Mercer S."/>
            <person name="Milne S."/>
            <person name="Mullikin J.C."/>
            <person name="Mungall A."/>
            <person name="Plumb R."/>
            <person name="Ross M."/>
            <person name="Shownkeen R."/>
            <person name="Sims S."/>
            <person name="Waterston R.H."/>
            <person name="Wilson R.K."/>
            <person name="Hillier L.W."/>
            <person name="McPherson J.D."/>
            <person name="Marra M.A."/>
            <person name="Mardis E.R."/>
            <person name="Fulton L.A."/>
            <person name="Chinwalla A.T."/>
            <person name="Pepin K.H."/>
            <person name="Gish W.R."/>
            <person name="Chissoe S.L."/>
            <person name="Wendl M.C."/>
            <person name="Delehaunty K.D."/>
            <person name="Miner T.L."/>
            <person name="Delehaunty A."/>
            <person name="Kramer J.B."/>
            <person name="Cook L.L."/>
            <person name="Fulton R.S."/>
            <person name="Johnson D.L."/>
            <person name="Minx P.J."/>
            <person name="Clifton S.W."/>
            <person name="Hawkins T."/>
            <person name="Branscomb E."/>
            <person name="Predki P."/>
            <person name="Richardson P."/>
            <person name="Wenning S."/>
            <person name="Slezak T."/>
            <person name="Doggett N."/>
            <person name="Cheng J.F."/>
            <person name="Olsen A."/>
            <person name="Lucas S."/>
            <person name="Elkin C."/>
            <person name="Uberbacher E."/>
            <person name="Frazier M."/>
            <person name="Gibbs R.A."/>
            <person name="Muzny D.M."/>
            <person name="Scherer S.E."/>
            <person name="Bouck J.B."/>
            <person name="Sodergren E.J."/>
            <person name="Worley K.C."/>
            <person name="Rives C.M."/>
            <person name="Gorrell J.H."/>
            <person name="Metzker M.L."/>
            <person name="Naylor S.L."/>
            <person name="Kucherlapati R.S."/>
            <person name="Nelson D.L."/>
            <person name="Weinstock G.M."/>
            <person name="Sakaki Y."/>
            <person name="Fujiyama A."/>
            <person name="Hattori M."/>
            <person name="Yada T."/>
            <person name="Toyoda A."/>
            <person name="Itoh T."/>
            <person name="Kawagoe C."/>
            <person name="Watanabe H."/>
            <person name="Totoki Y."/>
            <person name="Taylor T."/>
            <person name="Weissenbach J."/>
            <person name="Heilig R."/>
            <person name="Saurin W."/>
            <person name="Artiguenave F."/>
            <person name="Brottier P."/>
            <person name="Bruls T."/>
            <person name="Pelletier E."/>
            <person name="Robert C."/>
            <person name="Wincker P."/>
            <person name="Smith D.R."/>
            <person name="Doucette-Stamm L."/>
            <person name="Rubenfield M."/>
            <person name="Weinstock K."/>
            <person name="Lee H.M."/>
            <person name="Dubois J."/>
            <person name="Rosenthal A."/>
            <person name="Platzer M."/>
            <person name="Nyakatura G."/>
            <person name="Taudien S."/>
            <person name="Rump A."/>
            <person name="Yang H."/>
            <person name="Yu J."/>
            <person name="Wang J."/>
            <person name="Huang G."/>
            <person name="Gu J."/>
            <person name="Hood L."/>
            <person name="Rowen L."/>
            <person name="Madan A."/>
            <person name="Qin S."/>
            <person name="Davis R.W."/>
            <person name="Federspiel N.A."/>
            <person name="Abola A.P."/>
            <person name="Proctor M.J."/>
            <person name="Myers R.M."/>
            <person name="Schmutz J."/>
            <person name="Dickson M."/>
            <person name="Grimwood J."/>
            <person name="Cox D.R."/>
            <person name="Olson M.V."/>
            <person name="Kaul R."/>
            <person name="Raymond C."/>
            <person name="Shimizu N."/>
            <person name="Kawasaki K."/>
            <person name="Minoshima S."/>
            <person name="Evans G.A."/>
            <person name="Athanasiou M."/>
            <person name="Schultz R."/>
            <person name="Roe B.A."/>
            <person name="Chen F."/>
            <person name="Pan H."/>
            <person name="Ramser J."/>
            <person name="Lehrach H."/>
            <person name="Reinhardt R."/>
            <person name="McCombie W.R."/>
            <person name="de la Bastide M."/>
            <person name="Dedhia N."/>
            <person name="Blocker H."/>
            <person name="Hornischer K."/>
            <person name="Nordsiek G."/>
            <person name="Agarwala R."/>
            <person name="Aravind L."/>
            <person name="Bailey J.A."/>
            <person name="Bateman A."/>
            <person name="Batzoglou S."/>
            <person name="Birney E."/>
            <person name="Bork P."/>
            <person name="Brown D.G."/>
            <person name="Burge C.B."/>
            <person name="Cerutti L."/>
            <person name="Chen H.C."/>
            <person name="Church D."/>
            <person name="Clamp M."/>
            <person name="Copley R.R."/>
            <person name="Doerks T."/>
            <person name="Eddy S.R."/>
            <person name="Eichler E.E."/>
            <person name="Furey T.S."/>
            <person name="Galagan J."/>
            <person name="Gilbert J.G."/>
            <person name="Harmon C."/>
            <person name="Hayashizaki Y."/>
            <person name="Haussler D."/>
            <person name="Hermjakob H."/>
            <person name="Hokamp K."/>
            <person name="Jang W."/>
            <person name="Johnson L.S."/>
            <person name="Jones T.A."/>
            <person name="Kasif S."/>
            <person name="Kaspryzk A."/>
            <person name="Kennedy S."/>
            <person name="Kent W.J."/>
            <person name="Kitts P."/>
            <person name="Koonin E.V."/>
            <person name="Korf I."/>
            <person name="Kulp D."/>
            <person name="Lancet D."/>
            <person name="Lowe T.M."/>
            <person name="McLysaght A."/>
            <person name="Mikkelsen T."/>
            <person name="Moran J.V."/>
            <person name="Mulder N."/>
            <person name="Pollara V.J."/>
            <person name="Ponting C.P."/>
            <person name="Schuler G."/>
            <person name="Schultz J."/>
            <person name="Slater G."/>
            <person name="Smit A.F."/>
            <person name="Stupka E."/>
            <person name="Szustakowski J."/>
            <person name="Thierry-Mieg D."/>
            <person name="Thierry-Mieg J."/>
            <person name="Wagner L."/>
            <person name="Wallis J."/>
            <person name="Wheeler R."/>
            <person name="Williams A."/>
            <person name="Wolf Y.I."/>
            <person name="Wolfe K.H."/>
            <person name="Yang S.P."/>
            <person name="Yeh R.F."/>
            <person name="Collins F."/>
            <person name="Guyer M.S."/>
            <person name="Peterson J."/>
            <person name="Felsenfeld A."/>
            <person name="Wetterstrand K.A."/>
            <person name="Patrinos A."/>
            <person name="Morgan M.J."/>
            <person name="de Jong P."/>
            <person name="Catanese J.J."/>
            <person name="Osoegawa K."/>
            <person name="Shizuya H."/>
            <person name="Choi S."/>
            <person name="Chen Y.J."/>
        </authorList>
    </citation>
    <scope>NUCLEOTIDE SEQUENCE [LARGE SCALE GENOMIC DNA]</scope>
</reference>
<evidence type="ECO:0000313" key="4">
    <source>
        <dbReference type="Proteomes" id="UP000005640"/>
    </source>
</evidence>
<dbReference type="GeneTree" id="ENSGT00940000161964"/>
<dbReference type="Bgee" id="ENSG00000170324">
    <property type="expression patterns" value="Expressed in superior frontal gyrus and 97 other cell types or tissues"/>
</dbReference>
<evidence type="ECO:0000313" key="3">
    <source>
        <dbReference type="Ensembl" id="ENSP00000490362.1"/>
    </source>
</evidence>
<evidence type="ECO:0000256" key="1">
    <source>
        <dbReference type="ARBA" id="ARBA00022737"/>
    </source>
</evidence>
<protein>
    <submittedName>
        <fullName evidence="3">FERM and PDZ domain containing 2</fullName>
    </submittedName>
</protein>